<evidence type="ECO:0000313" key="2">
    <source>
        <dbReference type="EMBL" id="MET3614583.1"/>
    </source>
</evidence>
<proteinExistence type="predicted"/>
<dbReference type="SUPFAM" id="SSF50998">
    <property type="entry name" value="Quinoprotein alcohol dehydrogenase-like"/>
    <property type="match status" value="1"/>
</dbReference>
<dbReference type="InterPro" id="IPR015943">
    <property type="entry name" value="WD40/YVTN_repeat-like_dom_sf"/>
</dbReference>
<dbReference type="EMBL" id="JBEPMB010000004">
    <property type="protein sequence ID" value="MET3614583.1"/>
    <property type="molecule type" value="Genomic_DNA"/>
</dbReference>
<organism evidence="2 3">
    <name type="scientific">Rhizobium aquaticum</name>
    <dbReference type="NCBI Taxonomy" id="1549636"/>
    <lineage>
        <taxon>Bacteria</taxon>
        <taxon>Pseudomonadati</taxon>
        <taxon>Pseudomonadota</taxon>
        <taxon>Alphaproteobacteria</taxon>
        <taxon>Hyphomicrobiales</taxon>
        <taxon>Rhizobiaceae</taxon>
        <taxon>Rhizobium/Agrobacterium group</taxon>
        <taxon>Rhizobium</taxon>
    </lineage>
</organism>
<dbReference type="PANTHER" id="PTHR19879:SF9">
    <property type="entry name" value="TRANSCRIPTION INITIATION FACTOR TFIID SUBUNIT 5"/>
    <property type="match status" value="1"/>
</dbReference>
<dbReference type="PANTHER" id="PTHR19879">
    <property type="entry name" value="TRANSCRIPTION INITIATION FACTOR TFIID"/>
    <property type="match status" value="1"/>
</dbReference>
<dbReference type="InterPro" id="IPR011047">
    <property type="entry name" value="Quinoprotein_ADH-like_sf"/>
</dbReference>
<dbReference type="Gene3D" id="2.130.10.10">
    <property type="entry name" value="YVTN repeat-like/Quinoprotein amine dehydrogenase"/>
    <property type="match status" value="2"/>
</dbReference>
<dbReference type="Proteomes" id="UP001549047">
    <property type="component" value="Unassembled WGS sequence"/>
</dbReference>
<sequence>MPTVAPLDLEGHIVGAHFLGDVPFFTSASGEVHRLDMGHKTAAAHQGLLASIKDEASNTLVTSGEDGKVNRVHADGRVELLAEEPRKWISVIAAGPQGAVAFGVGKEARVRLADGTVKSFTEQRTVEAIAFAPKGLRIAAARYNGVTLHWVMTAGAPIDLDWKGAHNAVTFSPDGRFVVTAMQENALHGWKIDVKPGEEARHMRMTGYPAKIKSMSWSVKGKWLASSGAPAAIVWPFSAKDGPMGKPPLELGTRGNIMATAVSCHPAEEVVAIGFIDGMILLVRFADEKEVVLRRPGKGAITSMAWSKSGKLLAFASEAGDCGVVDIAG</sequence>
<dbReference type="RefSeq" id="WP_354557077.1">
    <property type="nucleotide sequence ID" value="NZ_JBEPMB010000004.1"/>
</dbReference>
<keyword evidence="3" id="KW-1185">Reference proteome</keyword>
<dbReference type="Pfam" id="PF12894">
    <property type="entry name" value="ANAPC4_WD40"/>
    <property type="match status" value="1"/>
</dbReference>
<evidence type="ECO:0000259" key="1">
    <source>
        <dbReference type="Pfam" id="PF12894"/>
    </source>
</evidence>
<comment type="caution">
    <text evidence="2">The sequence shown here is derived from an EMBL/GenBank/DDBJ whole genome shotgun (WGS) entry which is preliminary data.</text>
</comment>
<dbReference type="InterPro" id="IPR024977">
    <property type="entry name" value="Apc4-like_WD40_dom"/>
</dbReference>
<evidence type="ECO:0000313" key="3">
    <source>
        <dbReference type="Proteomes" id="UP001549047"/>
    </source>
</evidence>
<reference evidence="2 3" key="1">
    <citation type="submission" date="2024-06" db="EMBL/GenBank/DDBJ databases">
        <title>Genomic Encyclopedia of Type Strains, Phase IV (KMG-IV): sequencing the most valuable type-strain genomes for metagenomic binning, comparative biology and taxonomic classification.</title>
        <authorList>
            <person name="Goeker M."/>
        </authorList>
    </citation>
    <scope>NUCLEOTIDE SEQUENCE [LARGE SCALE GENOMIC DNA]</scope>
    <source>
        <strain evidence="2 3">DSM 29780</strain>
    </source>
</reference>
<feature type="domain" description="Anaphase-promoting complex subunit 4-like WD40" evidence="1">
    <location>
        <begin position="266"/>
        <end position="327"/>
    </location>
</feature>
<protein>
    <submittedName>
        <fullName evidence="2">WD40 repeat protein</fullName>
    </submittedName>
</protein>
<gene>
    <name evidence="2" type="ORF">ABID16_002920</name>
</gene>
<name>A0ABV2J1U9_9HYPH</name>
<accession>A0ABV2J1U9</accession>